<organism evidence="1 2">
    <name type="scientific">Sphingomonas natans</name>
    <dbReference type="NCBI Taxonomy" id="3063330"/>
    <lineage>
        <taxon>Bacteria</taxon>
        <taxon>Pseudomonadati</taxon>
        <taxon>Pseudomonadota</taxon>
        <taxon>Alphaproteobacteria</taxon>
        <taxon>Sphingomonadales</taxon>
        <taxon>Sphingomonadaceae</taxon>
        <taxon>Sphingomonas</taxon>
    </lineage>
</organism>
<dbReference type="EMBL" id="JAUOTP010000003">
    <property type="protein sequence ID" value="MDO6414102.1"/>
    <property type="molecule type" value="Genomic_DNA"/>
</dbReference>
<sequence>MVFSHLVDPPRLVPGGVLFTMDMHDLQRTVCVTDAALAIFAPAPTNPANGCATSWENIEALIVIAKRMAVSMLPELVVIDAAAAQAGRTAIVGQR</sequence>
<accession>A0ABT8Y7X0</accession>
<dbReference type="RefSeq" id="WP_303541057.1">
    <property type="nucleotide sequence ID" value="NZ_JAUOTP010000003.1"/>
</dbReference>
<proteinExistence type="predicted"/>
<name>A0ABT8Y7X0_9SPHN</name>
<keyword evidence="2" id="KW-1185">Reference proteome</keyword>
<comment type="caution">
    <text evidence="1">The sequence shown here is derived from an EMBL/GenBank/DDBJ whole genome shotgun (WGS) entry which is preliminary data.</text>
</comment>
<evidence type="ECO:0000313" key="1">
    <source>
        <dbReference type="EMBL" id="MDO6414102.1"/>
    </source>
</evidence>
<reference evidence="1" key="1">
    <citation type="submission" date="2023-07" db="EMBL/GenBank/DDBJ databases">
        <authorList>
            <person name="Kim M."/>
        </authorList>
    </citation>
    <scope>NUCLEOTIDE SEQUENCE</scope>
    <source>
        <strain evidence="1">BIUV-7</strain>
    </source>
</reference>
<protein>
    <submittedName>
        <fullName evidence="1">Uncharacterized protein</fullName>
    </submittedName>
</protein>
<gene>
    <name evidence="1" type="ORF">Q4F19_06895</name>
</gene>
<evidence type="ECO:0000313" key="2">
    <source>
        <dbReference type="Proteomes" id="UP001169764"/>
    </source>
</evidence>
<dbReference type="Proteomes" id="UP001169764">
    <property type="component" value="Unassembled WGS sequence"/>
</dbReference>